<accession>A0AAD5TR17</accession>
<dbReference type="Gene3D" id="3.40.50.720">
    <property type="entry name" value="NAD(P)-binding Rossmann-like Domain"/>
    <property type="match status" value="1"/>
</dbReference>
<dbReference type="PANTHER" id="PTHR44196">
    <property type="entry name" value="DEHYDROGENASE/REDUCTASE SDR FAMILY MEMBER 7B"/>
    <property type="match status" value="1"/>
</dbReference>
<gene>
    <name evidence="7" type="ORF">HDU87_002856</name>
</gene>
<comment type="caution">
    <text evidence="7">The sequence shown here is derived from an EMBL/GenBank/DDBJ whole genome shotgun (WGS) entry which is preliminary data.</text>
</comment>
<evidence type="ECO:0000256" key="3">
    <source>
        <dbReference type="ARBA" id="ARBA00023002"/>
    </source>
</evidence>
<keyword evidence="3" id="KW-0560">Oxidoreductase</keyword>
<sequence>MAGWAYAQWTKVPAPPLGERVVIFGASSGIGKELALQYAARGARVLLVARREGLLQKVVVDCLLSPACKTAGYVAADITVEADLARVAKTAKEVLGGCDTVVINAGIISVLTFDEVCALDDGPAADIAAGAKSRTEEVVEGIFRTNVTAPILIAKHFTPALTESKGKFVVVSSVAGTLGAPTRALYAATKHALNGFFNSLRIELGPKGVAVCMCLPGSVATDLRASSAKLAAAPSTSSTTPAAAPASPPIKEGKKLTPMDCARQIIQADDRRARETYMPGKYRIAYLLHGLFPGFIDGLAAKKYGF</sequence>
<reference evidence="7" key="1">
    <citation type="submission" date="2020-05" db="EMBL/GenBank/DDBJ databases">
        <title>Phylogenomic resolution of chytrid fungi.</title>
        <authorList>
            <person name="Stajich J.E."/>
            <person name="Amses K."/>
            <person name="Simmons R."/>
            <person name="Seto K."/>
            <person name="Myers J."/>
            <person name="Bonds A."/>
            <person name="Quandt C.A."/>
            <person name="Barry K."/>
            <person name="Liu P."/>
            <person name="Grigoriev I."/>
            <person name="Longcore J.E."/>
            <person name="James T.Y."/>
        </authorList>
    </citation>
    <scope>NUCLEOTIDE SEQUENCE</scope>
    <source>
        <strain evidence="7">JEL0379</strain>
    </source>
</reference>
<feature type="region of interest" description="Disordered" evidence="6">
    <location>
        <begin position="234"/>
        <end position="254"/>
    </location>
</feature>
<dbReference type="GO" id="GO:0016491">
    <property type="term" value="F:oxidoreductase activity"/>
    <property type="evidence" value="ECO:0007669"/>
    <property type="project" value="UniProtKB-KW"/>
</dbReference>
<evidence type="ECO:0000313" key="7">
    <source>
        <dbReference type="EMBL" id="KAJ3179650.1"/>
    </source>
</evidence>
<evidence type="ECO:0000256" key="2">
    <source>
        <dbReference type="ARBA" id="ARBA00022857"/>
    </source>
</evidence>
<dbReference type="GO" id="GO:0016020">
    <property type="term" value="C:membrane"/>
    <property type="evidence" value="ECO:0007669"/>
    <property type="project" value="TreeGrafter"/>
</dbReference>
<evidence type="ECO:0000313" key="8">
    <source>
        <dbReference type="Proteomes" id="UP001212152"/>
    </source>
</evidence>
<dbReference type="PRINTS" id="PR00081">
    <property type="entry name" value="GDHRDH"/>
</dbReference>
<dbReference type="PRINTS" id="PR00080">
    <property type="entry name" value="SDRFAMILY"/>
</dbReference>
<feature type="compositionally biased region" description="Low complexity" evidence="6">
    <location>
        <begin position="234"/>
        <end position="245"/>
    </location>
</feature>
<dbReference type="Proteomes" id="UP001212152">
    <property type="component" value="Unassembled WGS sequence"/>
</dbReference>
<dbReference type="InterPro" id="IPR036291">
    <property type="entry name" value="NAD(P)-bd_dom_sf"/>
</dbReference>
<comment type="similarity">
    <text evidence="1 5">Belongs to the short-chain dehydrogenases/reductases (SDR) family.</text>
</comment>
<evidence type="ECO:0000256" key="1">
    <source>
        <dbReference type="ARBA" id="ARBA00006484"/>
    </source>
</evidence>
<evidence type="ECO:0000256" key="5">
    <source>
        <dbReference type="RuleBase" id="RU000363"/>
    </source>
</evidence>
<evidence type="ECO:0000256" key="6">
    <source>
        <dbReference type="SAM" id="MobiDB-lite"/>
    </source>
</evidence>
<dbReference type="AlphaFoldDB" id="A0AAD5TR17"/>
<dbReference type="PROSITE" id="PS00061">
    <property type="entry name" value="ADH_SHORT"/>
    <property type="match status" value="1"/>
</dbReference>
<dbReference type="PANTHER" id="PTHR44196:SF1">
    <property type="entry name" value="DEHYDROGENASE_REDUCTASE SDR FAMILY MEMBER 7B"/>
    <property type="match status" value="1"/>
</dbReference>
<dbReference type="Pfam" id="PF00106">
    <property type="entry name" value="adh_short"/>
    <property type="match status" value="1"/>
</dbReference>
<keyword evidence="2" id="KW-0521">NADP</keyword>
<dbReference type="InterPro" id="IPR002347">
    <property type="entry name" value="SDR_fam"/>
</dbReference>
<dbReference type="SUPFAM" id="SSF51735">
    <property type="entry name" value="NAD(P)-binding Rossmann-fold domains"/>
    <property type="match status" value="1"/>
</dbReference>
<keyword evidence="8" id="KW-1185">Reference proteome</keyword>
<name>A0AAD5TR17_9FUNG</name>
<proteinExistence type="inferred from homology"/>
<evidence type="ECO:0000256" key="4">
    <source>
        <dbReference type="ARBA" id="ARBA00037096"/>
    </source>
</evidence>
<protein>
    <submittedName>
        <fullName evidence="7">Uncharacterized protein</fullName>
    </submittedName>
</protein>
<dbReference type="InterPro" id="IPR020904">
    <property type="entry name" value="Sc_DH/Rdtase_CS"/>
</dbReference>
<dbReference type="EMBL" id="JADGJQ010000020">
    <property type="protein sequence ID" value="KAJ3179650.1"/>
    <property type="molecule type" value="Genomic_DNA"/>
</dbReference>
<comment type="function">
    <text evidence="4">Putative oxidoreductase.</text>
</comment>
<organism evidence="7 8">
    <name type="scientific">Geranomyces variabilis</name>
    <dbReference type="NCBI Taxonomy" id="109894"/>
    <lineage>
        <taxon>Eukaryota</taxon>
        <taxon>Fungi</taxon>
        <taxon>Fungi incertae sedis</taxon>
        <taxon>Chytridiomycota</taxon>
        <taxon>Chytridiomycota incertae sedis</taxon>
        <taxon>Chytridiomycetes</taxon>
        <taxon>Spizellomycetales</taxon>
        <taxon>Powellomycetaceae</taxon>
        <taxon>Geranomyces</taxon>
    </lineage>
</organism>